<gene>
    <name evidence="1" type="ORF">S06H3_17346</name>
</gene>
<name>X1LL32_9ZZZZ</name>
<dbReference type="AlphaFoldDB" id="X1LL32"/>
<protein>
    <submittedName>
        <fullName evidence="1">Uncharacterized protein</fullName>
    </submittedName>
</protein>
<proteinExistence type="predicted"/>
<sequence>ALKMYYVEGKSTKEVAAIFGYKHRGFTTIVTGFNKKIKNGDVDDLFFTSPLSRLAYFCLLLSLHFLDVKPNKKKSQPLPR</sequence>
<feature type="non-terminal residue" evidence="1">
    <location>
        <position position="1"/>
    </location>
</feature>
<comment type="caution">
    <text evidence="1">The sequence shown here is derived from an EMBL/GenBank/DDBJ whole genome shotgun (WGS) entry which is preliminary data.</text>
</comment>
<organism evidence="1">
    <name type="scientific">marine sediment metagenome</name>
    <dbReference type="NCBI Taxonomy" id="412755"/>
    <lineage>
        <taxon>unclassified sequences</taxon>
        <taxon>metagenomes</taxon>
        <taxon>ecological metagenomes</taxon>
    </lineage>
</organism>
<dbReference type="EMBL" id="BARV01008662">
    <property type="protein sequence ID" value="GAI06531.1"/>
    <property type="molecule type" value="Genomic_DNA"/>
</dbReference>
<evidence type="ECO:0000313" key="1">
    <source>
        <dbReference type="EMBL" id="GAI06531.1"/>
    </source>
</evidence>
<reference evidence="1" key="1">
    <citation type="journal article" date="2014" name="Front. Microbiol.">
        <title>High frequency of phylogenetically diverse reductive dehalogenase-homologous genes in deep subseafloor sedimentary metagenomes.</title>
        <authorList>
            <person name="Kawai M."/>
            <person name="Futagami T."/>
            <person name="Toyoda A."/>
            <person name="Takaki Y."/>
            <person name="Nishi S."/>
            <person name="Hori S."/>
            <person name="Arai W."/>
            <person name="Tsubouchi T."/>
            <person name="Morono Y."/>
            <person name="Uchiyama I."/>
            <person name="Ito T."/>
            <person name="Fujiyama A."/>
            <person name="Inagaki F."/>
            <person name="Takami H."/>
        </authorList>
    </citation>
    <scope>NUCLEOTIDE SEQUENCE</scope>
    <source>
        <strain evidence="1">Expedition CK06-06</strain>
    </source>
</reference>
<accession>X1LL32</accession>